<reference evidence="1" key="1">
    <citation type="journal article" date="2014" name="Nat. Commun.">
        <title>The tobacco genome sequence and its comparison with those of tomato and potato.</title>
        <authorList>
            <person name="Sierro N."/>
            <person name="Battey J.N."/>
            <person name="Ouadi S."/>
            <person name="Bakaher N."/>
            <person name="Bovet L."/>
            <person name="Willig A."/>
            <person name="Goepfert S."/>
            <person name="Peitsch M.C."/>
            <person name="Ivanov N.V."/>
        </authorList>
    </citation>
    <scope>NUCLEOTIDE SEQUENCE [LARGE SCALE GENOMIC DNA]</scope>
</reference>
<reference evidence="2" key="2">
    <citation type="submission" date="2025-08" db="UniProtKB">
        <authorList>
            <consortium name="RefSeq"/>
        </authorList>
    </citation>
    <scope>IDENTIFICATION</scope>
    <source>
        <tissue evidence="2">Leaf</tissue>
    </source>
</reference>
<dbReference type="RefSeq" id="XP_075104710.1">
    <property type="nucleotide sequence ID" value="XM_075248609.1"/>
</dbReference>
<sequence>MGYAATQKGYVLLNVTNHSFFVNMDVVFKEFVFPFRQIRNIYLLIFLQSDVPADYTQLSGFLTISNMGHNSEHDTELTHSDIGDVPNDANKDVHDNDNTGESEGESGLAHPTGESSDQGQVQVPSTQQLQVIPLDVEEKEEVRRSSRPKNPHIWMKDFVSLNVHESVPYAIANYISYSGLSPHYQAYYVALSSIVEPATYAEASQDPRWIDAMKIEIEALESNHTWDIVSLPESKVPIGCKWVYKVKYKVSGDVERFKARLVAKGYSQKEGIDH</sequence>
<accession>A0AC58U5F3</accession>
<keyword evidence="1" id="KW-1185">Reference proteome</keyword>
<proteinExistence type="predicted"/>
<evidence type="ECO:0000313" key="2">
    <source>
        <dbReference type="RefSeq" id="XP_075104710.1"/>
    </source>
</evidence>
<dbReference type="Proteomes" id="UP000790787">
    <property type="component" value="Chromosome 3"/>
</dbReference>
<organism evidence="1 2">
    <name type="scientific">Nicotiana tabacum</name>
    <name type="common">Common tobacco</name>
    <dbReference type="NCBI Taxonomy" id="4097"/>
    <lineage>
        <taxon>Eukaryota</taxon>
        <taxon>Viridiplantae</taxon>
        <taxon>Streptophyta</taxon>
        <taxon>Embryophyta</taxon>
        <taxon>Tracheophyta</taxon>
        <taxon>Spermatophyta</taxon>
        <taxon>Magnoliopsida</taxon>
        <taxon>eudicotyledons</taxon>
        <taxon>Gunneridae</taxon>
        <taxon>Pentapetalae</taxon>
        <taxon>asterids</taxon>
        <taxon>lamiids</taxon>
        <taxon>Solanales</taxon>
        <taxon>Solanaceae</taxon>
        <taxon>Nicotianoideae</taxon>
        <taxon>Nicotianeae</taxon>
        <taxon>Nicotiana</taxon>
    </lineage>
</organism>
<protein>
    <submittedName>
        <fullName evidence="2">Uncharacterized protein LOC142178845</fullName>
    </submittedName>
</protein>
<evidence type="ECO:0000313" key="1">
    <source>
        <dbReference type="Proteomes" id="UP000790787"/>
    </source>
</evidence>
<name>A0AC58U5F3_TOBAC</name>
<gene>
    <name evidence="2" type="primary">LOC142178845</name>
</gene>